<reference evidence="1 2" key="2">
    <citation type="journal article" date="2021" name="Int. J. Syst. Evol. Microbiol.">
        <title>Isolation and Polyphasic Characterization of Desulfuromonas versatilis sp. Nov., an Electrogenic Bacteria Capable of Versatile Metabolism Isolated from a Graphene Oxide-Reducing Enrichment Culture.</title>
        <authorList>
            <person name="Xie L."/>
            <person name="Yoshida N."/>
            <person name="Ishii S."/>
            <person name="Meng L."/>
        </authorList>
    </citation>
    <scope>NUCLEOTIDE SEQUENCE [LARGE SCALE GENOMIC DNA]</scope>
    <source>
        <strain evidence="1 2">NIT-T3</strain>
    </source>
</reference>
<keyword evidence="2" id="KW-1185">Reference proteome</keyword>
<evidence type="ECO:0000313" key="2">
    <source>
        <dbReference type="Proteomes" id="UP001319827"/>
    </source>
</evidence>
<accession>A0ABN6DTH7</accession>
<dbReference type="Proteomes" id="UP001319827">
    <property type="component" value="Chromosome"/>
</dbReference>
<reference evidence="1 2" key="1">
    <citation type="journal article" date="2016" name="C (Basel)">
        <title>Selective Growth of and Electricity Production by Marine Exoelectrogenic Bacteria in Self-Aggregated Hydrogel of Microbially Reduced Graphene Oxide.</title>
        <authorList>
            <person name="Yoshida N."/>
            <person name="Goto Y."/>
            <person name="Miyata Y."/>
        </authorList>
    </citation>
    <scope>NUCLEOTIDE SEQUENCE [LARGE SCALE GENOMIC DNA]</scope>
    <source>
        <strain evidence="1 2">NIT-T3</strain>
    </source>
</reference>
<dbReference type="SUPFAM" id="SSF56059">
    <property type="entry name" value="Glutathione synthetase ATP-binding domain-like"/>
    <property type="match status" value="1"/>
</dbReference>
<proteinExistence type="predicted"/>
<dbReference type="EMBL" id="AP024355">
    <property type="protein sequence ID" value="BCR03321.1"/>
    <property type="molecule type" value="Genomic_DNA"/>
</dbReference>
<evidence type="ECO:0000313" key="1">
    <source>
        <dbReference type="EMBL" id="BCR03321.1"/>
    </source>
</evidence>
<gene>
    <name evidence="1" type="ORF">DESUT3_03900</name>
</gene>
<evidence type="ECO:0008006" key="3">
    <source>
        <dbReference type="Google" id="ProtNLM"/>
    </source>
</evidence>
<dbReference type="RefSeq" id="WP_221250800.1">
    <property type="nucleotide sequence ID" value="NZ_AP024355.1"/>
</dbReference>
<organism evidence="1 2">
    <name type="scientific">Desulfuromonas versatilis</name>
    <dbReference type="NCBI Taxonomy" id="2802975"/>
    <lineage>
        <taxon>Bacteria</taxon>
        <taxon>Pseudomonadati</taxon>
        <taxon>Thermodesulfobacteriota</taxon>
        <taxon>Desulfuromonadia</taxon>
        <taxon>Desulfuromonadales</taxon>
        <taxon>Desulfuromonadaceae</taxon>
        <taxon>Desulfuromonas</taxon>
    </lineage>
</organism>
<sequence length="370" mass="41193">MPTGQDIVSSLNVSLARTDLARMIRLVRDLHRLSRLPGYRAMVLPEVPETARFDPGHDSVMMGYDFHLSEQGPRLIEVNTNAGGGMFAFLAYRPDAPVAGELPRRLRQQLLHSFADEMRGFSGGGRWLPEHIAIVDEKPREQFLYPEMQAFANLFEGWGARASVVDPAELVVGADGVSHLGRRVDLIYNRHCDFYLERPEMAGIRAAYLARQVCLTPNPFSYGLLADKRRMILWSDPEALAPLGLGARVLELLAETVPCSRLLANLDAGQVWAGRKDWVFKPVSRFGSRGVLLGRKISRARFEELDPADTLVQRLVLPSLTDAGPGGEMKTDFRLYVYRDRVLGVAARLYQGQVTNLRTPGGGFAPVRLV</sequence>
<protein>
    <recommendedName>
        <fullName evidence="3">Circularly permuted type 2 ATP-grasp protein</fullName>
    </recommendedName>
</protein>
<name>A0ABN6DTH7_9BACT</name>